<keyword evidence="2 4" id="KW-0560">Oxidoreductase</keyword>
<feature type="binding site" description="in other chain" evidence="6">
    <location>
        <position position="299"/>
    </location>
    <ligand>
        <name>substrate</name>
        <note>ligand shared between dimeric partners</note>
    </ligand>
</feature>
<keyword evidence="4 7" id="KW-0570">Pentose shunt</keyword>
<comment type="function">
    <text evidence="4">Catalyzes the oxidative decarboxylation of 6-phosphogluconate to ribulose 5-phosphate and CO(2), with concomitant reduction of NADP to NADPH.</text>
</comment>
<dbReference type="Gene3D" id="1.20.5.320">
    <property type="entry name" value="6-Phosphogluconate Dehydrogenase, domain 3"/>
    <property type="match status" value="1"/>
</dbReference>
<evidence type="ECO:0000256" key="5">
    <source>
        <dbReference type="PIRSR" id="PIRSR000109-1"/>
    </source>
</evidence>
<comment type="caution">
    <text evidence="9">The sequence shown here is derived from an EMBL/GenBank/DDBJ whole genome shotgun (WGS) entry which is preliminary data.</text>
</comment>
<dbReference type="PIRSF" id="PIRSF000109">
    <property type="entry name" value="6PGD"/>
    <property type="match status" value="1"/>
</dbReference>
<dbReference type="Gene3D" id="1.10.1040.10">
    <property type="entry name" value="N-(1-d-carboxylethyl)-l-norvaline Dehydrogenase, domain 2"/>
    <property type="match status" value="1"/>
</dbReference>
<keyword evidence="10" id="KW-1185">Reference proteome</keyword>
<evidence type="ECO:0000256" key="4">
    <source>
        <dbReference type="PIRNR" id="PIRNR000109"/>
    </source>
</evidence>
<feature type="binding site" description="in other chain" evidence="6">
    <location>
        <position position="203"/>
    </location>
    <ligand>
        <name>substrate</name>
        <note>ligand shared between dimeric partners</note>
    </ligand>
</feature>
<dbReference type="InterPro" id="IPR006114">
    <property type="entry name" value="6PGDH_C"/>
</dbReference>
<dbReference type="GO" id="GO:0019521">
    <property type="term" value="P:D-gluconate metabolic process"/>
    <property type="evidence" value="ECO:0007669"/>
    <property type="project" value="UniProtKB-KW"/>
</dbReference>
<gene>
    <name evidence="9" type="ORF">DD236_09570</name>
</gene>
<evidence type="ECO:0000313" key="9">
    <source>
        <dbReference type="EMBL" id="PWF25686.1"/>
    </source>
</evidence>
<evidence type="ECO:0000313" key="10">
    <source>
        <dbReference type="Proteomes" id="UP000245283"/>
    </source>
</evidence>
<dbReference type="AlphaFoldDB" id="A0A2V1K374"/>
<feature type="active site" description="Proton acceptor" evidence="5">
    <location>
        <position position="195"/>
    </location>
</feature>
<dbReference type="GO" id="GO:0006098">
    <property type="term" value="P:pentose-phosphate shunt"/>
    <property type="evidence" value="ECO:0007669"/>
    <property type="project" value="UniProtKB-UniPathway"/>
</dbReference>
<comment type="catalytic activity">
    <reaction evidence="4 7">
        <text>6-phospho-D-gluconate + NADP(+) = D-ribulose 5-phosphate + CO2 + NADPH</text>
        <dbReference type="Rhea" id="RHEA:10116"/>
        <dbReference type="ChEBI" id="CHEBI:16526"/>
        <dbReference type="ChEBI" id="CHEBI:57783"/>
        <dbReference type="ChEBI" id="CHEBI:58121"/>
        <dbReference type="ChEBI" id="CHEBI:58349"/>
        <dbReference type="ChEBI" id="CHEBI:58759"/>
        <dbReference type="EC" id="1.1.1.44"/>
    </reaction>
</comment>
<evidence type="ECO:0000256" key="6">
    <source>
        <dbReference type="PIRSR" id="PIRSR000109-2"/>
    </source>
</evidence>
<evidence type="ECO:0000256" key="7">
    <source>
        <dbReference type="RuleBase" id="RU000485"/>
    </source>
</evidence>
<dbReference type="SUPFAM" id="SSF48179">
    <property type="entry name" value="6-phosphogluconate dehydrogenase C-terminal domain-like"/>
    <property type="match status" value="1"/>
</dbReference>
<keyword evidence="4 7" id="KW-0521">NADP</keyword>
<dbReference type="NCBIfam" id="NF006765">
    <property type="entry name" value="PRK09287.1"/>
    <property type="match status" value="1"/>
</dbReference>
<feature type="active site" description="Proton donor" evidence="5">
    <location>
        <position position="202"/>
    </location>
</feature>
<feature type="binding site" description="in other chain" evidence="6">
    <location>
        <begin position="140"/>
        <end position="142"/>
    </location>
    <ligand>
        <name>substrate</name>
        <note>ligand shared between dimeric partners</note>
    </ligand>
</feature>
<organism evidence="9 10">
    <name type="scientific">Ancrocorticia populi</name>
    <dbReference type="NCBI Taxonomy" id="2175228"/>
    <lineage>
        <taxon>Bacteria</taxon>
        <taxon>Bacillati</taxon>
        <taxon>Actinomycetota</taxon>
        <taxon>Actinomycetes</taxon>
        <taxon>Actinomycetales</taxon>
        <taxon>Actinomycetaceae</taxon>
        <taxon>Ancrocorticia</taxon>
    </lineage>
</organism>
<dbReference type="Pfam" id="PF03446">
    <property type="entry name" value="NAD_binding_2"/>
    <property type="match status" value="1"/>
</dbReference>
<evidence type="ECO:0000256" key="1">
    <source>
        <dbReference type="ARBA" id="ARBA00008419"/>
    </source>
</evidence>
<dbReference type="InterPro" id="IPR006115">
    <property type="entry name" value="6PGDH_NADP-bd"/>
</dbReference>
<dbReference type="InterPro" id="IPR008927">
    <property type="entry name" value="6-PGluconate_DH-like_C_sf"/>
</dbReference>
<feature type="binding site" evidence="6">
    <location>
        <position position="453"/>
    </location>
    <ligand>
        <name>substrate</name>
        <note>ligand shared between dimeric partners</note>
    </ligand>
</feature>
<dbReference type="EMBL" id="QETB01000005">
    <property type="protein sequence ID" value="PWF25686.1"/>
    <property type="molecule type" value="Genomic_DNA"/>
</dbReference>
<dbReference type="InterPro" id="IPR006183">
    <property type="entry name" value="Pgluconate_DH"/>
</dbReference>
<dbReference type="GO" id="GO:0004616">
    <property type="term" value="F:phosphogluconate dehydrogenase (decarboxylating) activity"/>
    <property type="evidence" value="ECO:0007669"/>
    <property type="project" value="UniProtKB-EC"/>
</dbReference>
<keyword evidence="3 7" id="KW-0311">Gluconate utilization</keyword>
<dbReference type="InterPro" id="IPR013328">
    <property type="entry name" value="6PGD_dom2"/>
</dbReference>
<dbReference type="Pfam" id="PF00393">
    <property type="entry name" value="6PGD"/>
    <property type="match status" value="1"/>
</dbReference>
<reference evidence="10" key="1">
    <citation type="submission" date="2018-05" db="EMBL/GenBank/DDBJ databases">
        <authorList>
            <person name="Li Y."/>
        </authorList>
    </citation>
    <scope>NUCLEOTIDE SEQUENCE [LARGE SCALE GENOMIC DNA]</scope>
    <source>
        <strain evidence="10">sk1b4</strain>
    </source>
</reference>
<dbReference type="GO" id="GO:0050661">
    <property type="term" value="F:NADP binding"/>
    <property type="evidence" value="ECO:0007669"/>
    <property type="project" value="InterPro"/>
</dbReference>
<protein>
    <recommendedName>
        <fullName evidence="4 7">6-phosphogluconate dehydrogenase, decarboxylating</fullName>
        <ecNumber evidence="4 7">1.1.1.44</ecNumber>
    </recommendedName>
</protein>
<feature type="binding site" description="in other chain" evidence="6">
    <location>
        <position position="114"/>
    </location>
    <ligand>
        <name>substrate</name>
        <note>ligand shared between dimeric partners</note>
    </ligand>
</feature>
<comment type="similarity">
    <text evidence="1 4 7">Belongs to the 6-phosphogluconate dehydrogenase family.</text>
</comment>
<feature type="binding site" description="in other chain" evidence="6">
    <location>
        <position position="272"/>
    </location>
    <ligand>
        <name>substrate</name>
        <note>ligand shared between dimeric partners</note>
    </ligand>
</feature>
<feature type="binding site" evidence="6">
    <location>
        <position position="459"/>
    </location>
    <ligand>
        <name>substrate</name>
        <note>ligand shared between dimeric partners</note>
    </ligand>
</feature>
<dbReference type="SMART" id="SM01350">
    <property type="entry name" value="6PGD"/>
    <property type="match status" value="1"/>
</dbReference>
<evidence type="ECO:0000256" key="3">
    <source>
        <dbReference type="ARBA" id="ARBA00023064"/>
    </source>
</evidence>
<dbReference type="OrthoDB" id="9804542at2"/>
<accession>A0A2V1K374</accession>
<dbReference type="Gene3D" id="3.40.50.720">
    <property type="entry name" value="NAD(P)-binding Rossmann-like Domain"/>
    <property type="match status" value="1"/>
</dbReference>
<dbReference type="InterPro" id="IPR036291">
    <property type="entry name" value="NAD(P)-bd_dom_sf"/>
</dbReference>
<dbReference type="PRINTS" id="PR00076">
    <property type="entry name" value="6PGDHDRGNASE"/>
</dbReference>
<sequence>MITSRSTTEPTIMECPIGVVGTGVMGASLARNLERNLKQPIAIFDLNQEKVDVLLAQHPEADLRGFSEVGEFVGSLKHPQVVLLMVPAGKPVEAALASLCAELEPGAMVIDGGNTHYIETEKHIAYAAQHGIKFIGMGVSGGEQGALWGPSLMLGGDPSVWEALKPLLEPIAAKAEDGQPCVTLVGSGASGHFTKMVHNGIEYADIELISEAYTLLRSAGLTTKEVATELSSWNQGKNRSFLLESAVEVLSVKDPTHEGSLVDHILDQAKGKGTGAWTVMAGADYGVAVSIIGASTFVRSASSAVREREAWLHPEGEQTPRLNVSPTTIRDAYFTARLIAYQQGMSLLAAASAENNWGINLADISRIWRAGCIIRAGFLGDISAIYENDPESASFTATEPFRGQVIAGMHSLRQTVAGASLAAIPIPALATSLNHQTLLETPRLSTALVQLLRDYFGAHTFERTDAAGSFHIVWEDDRQQIQTSS</sequence>
<feature type="binding site" description="in other chain" evidence="6">
    <location>
        <begin position="198"/>
        <end position="199"/>
    </location>
    <ligand>
        <name>substrate</name>
        <note>ligand shared between dimeric partners</note>
    </ligand>
</feature>
<dbReference type="UniPathway" id="UPA00115">
    <property type="reaction ID" value="UER00410"/>
</dbReference>
<name>A0A2V1K374_9ACTO</name>
<dbReference type="SUPFAM" id="SSF51735">
    <property type="entry name" value="NAD(P)-binding Rossmann-fold domains"/>
    <property type="match status" value="1"/>
</dbReference>
<dbReference type="Proteomes" id="UP000245283">
    <property type="component" value="Unassembled WGS sequence"/>
</dbReference>
<dbReference type="NCBIfam" id="TIGR00873">
    <property type="entry name" value="gnd"/>
    <property type="match status" value="1"/>
</dbReference>
<dbReference type="InterPro" id="IPR006113">
    <property type="entry name" value="6PGDH_Gnd/GntZ"/>
</dbReference>
<feature type="domain" description="6-phosphogluconate dehydrogenase C-terminal" evidence="8">
    <location>
        <begin position="191"/>
        <end position="475"/>
    </location>
</feature>
<evidence type="ECO:0000259" key="8">
    <source>
        <dbReference type="SMART" id="SM01350"/>
    </source>
</evidence>
<dbReference type="EC" id="1.1.1.44" evidence="4 7"/>
<dbReference type="PANTHER" id="PTHR11811">
    <property type="entry name" value="6-PHOSPHOGLUCONATE DEHYDROGENASE"/>
    <property type="match status" value="1"/>
</dbReference>
<comment type="subunit">
    <text evidence="4">Homodimer.</text>
</comment>
<evidence type="ECO:0000256" key="2">
    <source>
        <dbReference type="ARBA" id="ARBA00023002"/>
    </source>
</evidence>
<comment type="pathway">
    <text evidence="4 7">Carbohydrate degradation; pentose phosphate pathway; D-ribulose 5-phosphate from D-glucose 6-phosphate (oxidative stage): step 3/3.</text>
</comment>
<proteinExistence type="inferred from homology"/>